<sequence>MTQPEPPGDTLAPEDGNAVGGPLGDVFVRDVTLAVVRCGTCGREGSFAESDVWQHGPGVVLRCHACAAVLLRLVVGPHRTCLDASGLATLTWPAGDGT</sequence>
<dbReference type="OrthoDB" id="165401at2"/>
<dbReference type="EMBL" id="CP001618">
    <property type="protein sequence ID" value="ACQ82334.1"/>
    <property type="molecule type" value="Genomic_DNA"/>
</dbReference>
<dbReference type="STRING" id="471853.Bcav_4093"/>
<dbReference type="InterPro" id="IPR045423">
    <property type="entry name" value="DUF6510"/>
</dbReference>
<dbReference type="HOGENOM" id="CLU_166645_0_0_11"/>
<reference evidence="1 2" key="1">
    <citation type="journal article" date="2009" name="Stand. Genomic Sci.">
        <title>Complete genome sequence of Beutenbergia cavernae type strain (HKI 0122).</title>
        <authorList>
            <person name="Land M."/>
            <person name="Pukall R."/>
            <person name="Abt B."/>
            <person name="Goker M."/>
            <person name="Rohde M."/>
            <person name="Glavina Del Rio T."/>
            <person name="Tice H."/>
            <person name="Copeland A."/>
            <person name="Cheng J.F."/>
            <person name="Lucas S."/>
            <person name="Chen F."/>
            <person name="Nolan M."/>
            <person name="Bruce D."/>
            <person name="Goodwin L."/>
            <person name="Pitluck S."/>
            <person name="Ivanova N."/>
            <person name="Mavromatis K."/>
            <person name="Ovchinnikova G."/>
            <person name="Pati A."/>
            <person name="Chen A."/>
            <person name="Palaniappan K."/>
            <person name="Hauser L."/>
            <person name="Chang Y.J."/>
            <person name="Jefferies C.C."/>
            <person name="Saunders E."/>
            <person name="Brettin T."/>
            <person name="Detter J.C."/>
            <person name="Han C."/>
            <person name="Chain P."/>
            <person name="Bristow J."/>
            <person name="Eisen J.A."/>
            <person name="Markowitz V."/>
            <person name="Hugenholtz P."/>
            <person name="Kyrpides N.C."/>
            <person name="Klenk H.P."/>
            <person name="Lapidus A."/>
        </authorList>
    </citation>
    <scope>NUCLEOTIDE SEQUENCE [LARGE SCALE GENOMIC DNA]</scope>
    <source>
        <strain evidence="2">ATCC BAA-8 / DSM 12333 / NBRC 16432</strain>
    </source>
</reference>
<name>C5C5X6_BEUC1</name>
<dbReference type="Pfam" id="PF20120">
    <property type="entry name" value="DUF6510"/>
    <property type="match status" value="1"/>
</dbReference>
<dbReference type="Proteomes" id="UP000007962">
    <property type="component" value="Chromosome"/>
</dbReference>
<proteinExistence type="predicted"/>
<organism evidence="1 2">
    <name type="scientific">Beutenbergia cavernae (strain ATCC BAA-8 / DSM 12333 / CCUG 43141 / JCM 11478 / NBRC 16432 / NCIMB 13614 / HKI 0122)</name>
    <dbReference type="NCBI Taxonomy" id="471853"/>
    <lineage>
        <taxon>Bacteria</taxon>
        <taxon>Bacillati</taxon>
        <taxon>Actinomycetota</taxon>
        <taxon>Actinomycetes</taxon>
        <taxon>Micrococcales</taxon>
        <taxon>Beutenbergiaceae</taxon>
        <taxon>Beutenbergia</taxon>
    </lineage>
</organism>
<dbReference type="KEGG" id="bcv:Bcav_4093"/>
<dbReference type="RefSeq" id="WP_015884571.1">
    <property type="nucleotide sequence ID" value="NC_012669.1"/>
</dbReference>
<evidence type="ECO:0000313" key="2">
    <source>
        <dbReference type="Proteomes" id="UP000007962"/>
    </source>
</evidence>
<evidence type="ECO:0000313" key="1">
    <source>
        <dbReference type="EMBL" id="ACQ82334.1"/>
    </source>
</evidence>
<keyword evidence="2" id="KW-1185">Reference proteome</keyword>
<accession>C5C5X6</accession>
<gene>
    <name evidence="1" type="ordered locus">Bcav_4093</name>
</gene>
<dbReference type="AlphaFoldDB" id="C5C5X6"/>
<protein>
    <submittedName>
        <fullName evidence="1">Uncharacterized protein</fullName>
    </submittedName>
</protein>